<reference evidence="2 3" key="1">
    <citation type="journal article" date="2018" name="Sci. Rep.">
        <title>Rhizobium tumorigenes sp. nov., a novel plant tumorigenic bacterium isolated from cane gall tumors on thornless blackberry.</title>
        <authorList>
            <person name="Kuzmanovi N."/>
            <person name="Smalla K."/>
            <person name="Gronow S."/>
            <person name="PuBawska J."/>
        </authorList>
    </citation>
    <scope>NUCLEOTIDE SEQUENCE [LARGE SCALE GENOMIC DNA]</scope>
    <source>
        <strain evidence="2 3">1078</strain>
    </source>
</reference>
<dbReference type="Gene3D" id="3.40.50.300">
    <property type="entry name" value="P-loop containing nucleotide triphosphate hydrolases"/>
    <property type="match status" value="1"/>
</dbReference>
<name>A0AAF1KHZ5_9HYPH</name>
<dbReference type="Proteomes" id="UP000249499">
    <property type="component" value="Plasmid pTi1078"/>
</dbReference>
<geneLocation type="plasmid" evidence="2 3">
    <name>pTi1078</name>
</geneLocation>
<dbReference type="CDD" id="cd00009">
    <property type="entry name" value="AAA"/>
    <property type="match status" value="1"/>
</dbReference>
<dbReference type="AlphaFoldDB" id="A0AAF1KHZ5"/>
<dbReference type="InterPro" id="IPR027417">
    <property type="entry name" value="P-loop_NTPase"/>
</dbReference>
<gene>
    <name evidence="2" type="ORF">PR017_21710</name>
</gene>
<keyword evidence="2" id="KW-0614">Plasmid</keyword>
<evidence type="ECO:0000259" key="1">
    <source>
        <dbReference type="SMART" id="SM00382"/>
    </source>
</evidence>
<keyword evidence="3" id="KW-1185">Reference proteome</keyword>
<feature type="domain" description="AAA+ ATPase" evidence="1">
    <location>
        <begin position="55"/>
        <end position="203"/>
    </location>
</feature>
<dbReference type="KEGG" id="rtu:PR017_21710"/>
<dbReference type="EMBL" id="CP117257">
    <property type="protein sequence ID" value="WFR98342.1"/>
    <property type="molecule type" value="Genomic_DNA"/>
</dbReference>
<reference evidence="3" key="2">
    <citation type="journal article" date="2023" name="MicrobiologyOpen">
        <title>Genomics of the tumorigenes clade of the family Rhizobiaceae and description of Rhizobium rhododendri sp. nov.</title>
        <authorList>
            <person name="Kuzmanovic N."/>
            <person name="diCenzo G.C."/>
            <person name="Bunk B."/>
            <person name="Sproeer C."/>
            <person name="Fruehling A."/>
            <person name="Neumann-Schaal M."/>
            <person name="Overmann J."/>
            <person name="Smalla K."/>
        </authorList>
    </citation>
    <scope>NUCLEOTIDE SEQUENCE [LARGE SCALE GENOMIC DNA]</scope>
    <source>
        <strain evidence="3">1078</strain>
        <plasmid evidence="3">pTi1078</plasmid>
    </source>
</reference>
<accession>A0AAF1KHZ5</accession>
<organism evidence="2 3">
    <name type="scientific">Rhizobium tumorigenes</name>
    <dbReference type="NCBI Taxonomy" id="2041385"/>
    <lineage>
        <taxon>Bacteria</taxon>
        <taxon>Pseudomonadati</taxon>
        <taxon>Pseudomonadota</taxon>
        <taxon>Alphaproteobacteria</taxon>
        <taxon>Hyphomicrobiales</taxon>
        <taxon>Rhizobiaceae</taxon>
        <taxon>Rhizobium/Agrobacterium group</taxon>
        <taxon>Rhizobium</taxon>
    </lineage>
</organism>
<dbReference type="Pfam" id="PF05621">
    <property type="entry name" value="TniB"/>
    <property type="match status" value="1"/>
</dbReference>
<dbReference type="InterPro" id="IPR003593">
    <property type="entry name" value="AAA+_ATPase"/>
</dbReference>
<dbReference type="SUPFAM" id="SSF52540">
    <property type="entry name" value="P-loop containing nucleoside triphosphate hydrolases"/>
    <property type="match status" value="1"/>
</dbReference>
<dbReference type="InterPro" id="IPR008868">
    <property type="entry name" value="TniB"/>
</dbReference>
<dbReference type="SMART" id="SM00382">
    <property type="entry name" value="AAA"/>
    <property type="match status" value="1"/>
</dbReference>
<proteinExistence type="predicted"/>
<sequence length="304" mass="34598">MREYRHLQPMYQQYADMGIEERVAWIRADRWLETPDARAALARLEDLLSYPPRDRMPCLLLYGDTGMGKTKIIRKFLRDHQPIFDRGTGVTTMPVVAMQMPAEPVERDVYGELLNAMSAPGPVGDATYRLKNTCRTLMRKVRVRMLIIDEIHAMLTGTYRQQRVFLNVIRFLANDLKVPLICAGTDLARQALLTDPQLAERFEAFHLKRWSNTQQLAQLLASLGSILPLRQPSQLGTVAVRRKVLDITDGVTVRIFRLIETVAVEAVRTGAEAITIDSFDGDNLVLPLVAMARRSERRLQRQAS</sequence>
<protein>
    <submittedName>
        <fullName evidence="2">TniB family NTP-binding protein</fullName>
    </submittedName>
</protein>
<dbReference type="RefSeq" id="WP_206423159.1">
    <property type="nucleotide sequence ID" value="NZ_CP117257.1"/>
</dbReference>
<evidence type="ECO:0000313" key="3">
    <source>
        <dbReference type="Proteomes" id="UP000249499"/>
    </source>
</evidence>
<evidence type="ECO:0000313" key="2">
    <source>
        <dbReference type="EMBL" id="WFR98342.1"/>
    </source>
</evidence>